<name>A0A917FWL6_9BACL</name>
<dbReference type="PRINTS" id="PR00032">
    <property type="entry name" value="HTHARAC"/>
</dbReference>
<evidence type="ECO:0000256" key="9">
    <source>
        <dbReference type="SAM" id="Coils"/>
    </source>
</evidence>
<reference evidence="12" key="2">
    <citation type="submission" date="2020-09" db="EMBL/GenBank/DDBJ databases">
        <authorList>
            <person name="Sun Q."/>
            <person name="Zhou Y."/>
        </authorList>
    </citation>
    <scope>NUCLEOTIDE SEQUENCE</scope>
    <source>
        <strain evidence="12">CGMCC 1.12987</strain>
    </source>
</reference>
<feature type="domain" description="HTH araC/xylS-type" evidence="10">
    <location>
        <begin position="295"/>
        <end position="393"/>
    </location>
</feature>
<dbReference type="PROSITE" id="PS01124">
    <property type="entry name" value="HTH_ARAC_FAMILY_2"/>
    <property type="match status" value="1"/>
</dbReference>
<dbReference type="InterPro" id="IPR009057">
    <property type="entry name" value="Homeodomain-like_sf"/>
</dbReference>
<dbReference type="Pfam" id="PF00072">
    <property type="entry name" value="Response_reg"/>
    <property type="match status" value="1"/>
</dbReference>
<dbReference type="GO" id="GO:0005737">
    <property type="term" value="C:cytoplasm"/>
    <property type="evidence" value="ECO:0007669"/>
    <property type="project" value="UniProtKB-SubCell"/>
</dbReference>
<feature type="coiled-coil region" evidence="9">
    <location>
        <begin position="107"/>
        <end position="141"/>
    </location>
</feature>
<keyword evidence="13" id="KW-1185">Reference proteome</keyword>
<keyword evidence="2" id="KW-0963">Cytoplasm</keyword>
<evidence type="ECO:0000313" key="13">
    <source>
        <dbReference type="Proteomes" id="UP000644756"/>
    </source>
</evidence>
<evidence type="ECO:0000259" key="11">
    <source>
        <dbReference type="PROSITE" id="PS50110"/>
    </source>
</evidence>
<dbReference type="PANTHER" id="PTHR42713">
    <property type="entry name" value="HISTIDINE KINASE-RELATED"/>
    <property type="match status" value="1"/>
</dbReference>
<evidence type="ECO:0000256" key="5">
    <source>
        <dbReference type="ARBA" id="ARBA00023015"/>
    </source>
</evidence>
<evidence type="ECO:0000256" key="2">
    <source>
        <dbReference type="ARBA" id="ARBA00022490"/>
    </source>
</evidence>
<evidence type="ECO:0000256" key="1">
    <source>
        <dbReference type="ARBA" id="ARBA00004496"/>
    </source>
</evidence>
<dbReference type="SMART" id="SM00342">
    <property type="entry name" value="HTH_ARAC"/>
    <property type="match status" value="1"/>
</dbReference>
<dbReference type="GO" id="GO:0043565">
    <property type="term" value="F:sequence-specific DNA binding"/>
    <property type="evidence" value="ECO:0007669"/>
    <property type="project" value="InterPro"/>
</dbReference>
<keyword evidence="4" id="KW-0902">Two-component regulatory system</keyword>
<keyword evidence="7" id="KW-0804">Transcription</keyword>
<dbReference type="Gene3D" id="1.10.10.60">
    <property type="entry name" value="Homeodomain-like"/>
    <property type="match status" value="2"/>
</dbReference>
<dbReference type="InterPro" id="IPR001789">
    <property type="entry name" value="Sig_transdc_resp-reg_receiver"/>
</dbReference>
<evidence type="ECO:0000256" key="7">
    <source>
        <dbReference type="ARBA" id="ARBA00023163"/>
    </source>
</evidence>
<dbReference type="SMART" id="SM00448">
    <property type="entry name" value="REC"/>
    <property type="match status" value="1"/>
</dbReference>
<dbReference type="EMBL" id="BMGR01000008">
    <property type="protein sequence ID" value="GGG07946.1"/>
    <property type="molecule type" value="Genomic_DNA"/>
</dbReference>
<dbReference type="GO" id="GO:0003700">
    <property type="term" value="F:DNA-binding transcription factor activity"/>
    <property type="evidence" value="ECO:0007669"/>
    <property type="project" value="InterPro"/>
</dbReference>
<dbReference type="InterPro" id="IPR020449">
    <property type="entry name" value="Tscrpt_reg_AraC-type_HTH"/>
</dbReference>
<keyword evidence="3 8" id="KW-0597">Phosphoprotein</keyword>
<dbReference type="GO" id="GO:0000160">
    <property type="term" value="P:phosphorelay signal transduction system"/>
    <property type="evidence" value="ECO:0007669"/>
    <property type="project" value="UniProtKB-KW"/>
</dbReference>
<comment type="subcellular location">
    <subcellularLocation>
        <location evidence="1">Cytoplasm</location>
    </subcellularLocation>
</comment>
<sequence length="394" mass="44680">MHILVVDDEPMVRASIARMIVTLGERYHAYEAGDGEDALELLDVLPIDLIITDIRMPAIDGLQLAERVHRLHPHIRTVLLSGYAEFEYALSALHCGVHEYLLKPASRESLTELILRVEEELRQARDEKRIERQRAASVLQQRVQDLLYELPVPYVDLALFPPHCSTAVFALTADAGTLRKQSMRFAMKNVLEDMLRELGDPVVIAHDRLIAAILFARKEAGADDYRRCAEQTRDTLRRLFHFDARIEWCAGAGQLSEISLAYMDCLRKLGLDRWMDAAGAVEGGAPGGCLNRLVRTALEWMESEHADSISLSSIAERLFVNPNYLSTLFKSETGMTFTQHLTRIRMDRAKALLKDTHLKIYEICEKVGYTDQASFTKLFKATAGMTPFEYRENT</sequence>
<dbReference type="SUPFAM" id="SSF46689">
    <property type="entry name" value="Homeodomain-like"/>
    <property type="match status" value="2"/>
</dbReference>
<organism evidence="12 13">
    <name type="scientific">Paenibacillus abyssi</name>
    <dbReference type="NCBI Taxonomy" id="1340531"/>
    <lineage>
        <taxon>Bacteria</taxon>
        <taxon>Bacillati</taxon>
        <taxon>Bacillota</taxon>
        <taxon>Bacilli</taxon>
        <taxon>Bacillales</taxon>
        <taxon>Paenibacillaceae</taxon>
        <taxon>Paenibacillus</taxon>
    </lineage>
</organism>
<dbReference type="InterPro" id="IPR018060">
    <property type="entry name" value="HTH_AraC"/>
</dbReference>
<dbReference type="AlphaFoldDB" id="A0A917FWL6"/>
<evidence type="ECO:0000259" key="10">
    <source>
        <dbReference type="PROSITE" id="PS01124"/>
    </source>
</evidence>
<dbReference type="InterPro" id="IPR051552">
    <property type="entry name" value="HptR"/>
</dbReference>
<dbReference type="CDD" id="cd17536">
    <property type="entry name" value="REC_YesN-like"/>
    <property type="match status" value="1"/>
</dbReference>
<evidence type="ECO:0000256" key="3">
    <source>
        <dbReference type="ARBA" id="ARBA00022553"/>
    </source>
</evidence>
<dbReference type="RefSeq" id="WP_188531496.1">
    <property type="nucleotide sequence ID" value="NZ_BMGR01000008.1"/>
</dbReference>
<accession>A0A917FWL6</accession>
<dbReference type="Gene3D" id="3.40.50.2300">
    <property type="match status" value="1"/>
</dbReference>
<dbReference type="InterPro" id="IPR011006">
    <property type="entry name" value="CheY-like_superfamily"/>
</dbReference>
<evidence type="ECO:0000256" key="6">
    <source>
        <dbReference type="ARBA" id="ARBA00023125"/>
    </source>
</evidence>
<dbReference type="PANTHER" id="PTHR42713:SF3">
    <property type="entry name" value="TRANSCRIPTIONAL REGULATORY PROTEIN HPTR"/>
    <property type="match status" value="1"/>
</dbReference>
<evidence type="ECO:0000313" key="12">
    <source>
        <dbReference type="EMBL" id="GGG07946.1"/>
    </source>
</evidence>
<keyword evidence="5" id="KW-0805">Transcription regulation</keyword>
<keyword evidence="9" id="KW-0175">Coiled coil</keyword>
<evidence type="ECO:0000256" key="4">
    <source>
        <dbReference type="ARBA" id="ARBA00023012"/>
    </source>
</evidence>
<feature type="modified residue" description="4-aspartylphosphate" evidence="8">
    <location>
        <position position="53"/>
    </location>
</feature>
<gene>
    <name evidence="12" type="ORF">GCM10010916_26020</name>
</gene>
<dbReference type="PROSITE" id="PS50110">
    <property type="entry name" value="RESPONSE_REGULATORY"/>
    <property type="match status" value="1"/>
</dbReference>
<protein>
    <recommendedName>
        <fullName evidence="14">DNA-binding response regulator</fullName>
    </recommendedName>
</protein>
<proteinExistence type="predicted"/>
<dbReference type="PROSITE" id="PS00041">
    <property type="entry name" value="HTH_ARAC_FAMILY_1"/>
    <property type="match status" value="1"/>
</dbReference>
<evidence type="ECO:0008006" key="14">
    <source>
        <dbReference type="Google" id="ProtNLM"/>
    </source>
</evidence>
<dbReference type="Proteomes" id="UP000644756">
    <property type="component" value="Unassembled WGS sequence"/>
</dbReference>
<dbReference type="SUPFAM" id="SSF52172">
    <property type="entry name" value="CheY-like"/>
    <property type="match status" value="1"/>
</dbReference>
<dbReference type="InterPro" id="IPR018062">
    <property type="entry name" value="HTH_AraC-typ_CS"/>
</dbReference>
<evidence type="ECO:0000256" key="8">
    <source>
        <dbReference type="PROSITE-ProRule" id="PRU00169"/>
    </source>
</evidence>
<dbReference type="Pfam" id="PF12833">
    <property type="entry name" value="HTH_18"/>
    <property type="match status" value="1"/>
</dbReference>
<keyword evidence="6" id="KW-0238">DNA-binding</keyword>
<reference evidence="12" key="1">
    <citation type="journal article" date="2014" name="Int. J. Syst. Evol. Microbiol.">
        <title>Complete genome sequence of Corynebacterium casei LMG S-19264T (=DSM 44701T), isolated from a smear-ripened cheese.</title>
        <authorList>
            <consortium name="US DOE Joint Genome Institute (JGI-PGF)"/>
            <person name="Walter F."/>
            <person name="Albersmeier A."/>
            <person name="Kalinowski J."/>
            <person name="Ruckert C."/>
        </authorList>
    </citation>
    <scope>NUCLEOTIDE SEQUENCE</scope>
    <source>
        <strain evidence="12">CGMCC 1.12987</strain>
    </source>
</reference>
<feature type="domain" description="Response regulatory" evidence="11">
    <location>
        <begin position="2"/>
        <end position="118"/>
    </location>
</feature>
<comment type="caution">
    <text evidence="12">The sequence shown here is derived from an EMBL/GenBank/DDBJ whole genome shotgun (WGS) entry which is preliminary data.</text>
</comment>